<reference evidence="1" key="1">
    <citation type="submission" date="2019-08" db="EMBL/GenBank/DDBJ databases">
        <authorList>
            <person name="Kucharzyk K."/>
            <person name="Murdoch R.W."/>
            <person name="Higgins S."/>
            <person name="Loffler F."/>
        </authorList>
    </citation>
    <scope>NUCLEOTIDE SEQUENCE</scope>
</reference>
<dbReference type="EMBL" id="VSSQ01000739">
    <property type="protein sequence ID" value="MPM00587.1"/>
    <property type="molecule type" value="Genomic_DNA"/>
</dbReference>
<gene>
    <name evidence="1" type="ORF">SDC9_46814</name>
</gene>
<accession>A0A644WAQ2</accession>
<protein>
    <submittedName>
        <fullName evidence="1">Uncharacterized protein</fullName>
    </submittedName>
</protein>
<organism evidence="1">
    <name type="scientific">bioreactor metagenome</name>
    <dbReference type="NCBI Taxonomy" id="1076179"/>
    <lineage>
        <taxon>unclassified sequences</taxon>
        <taxon>metagenomes</taxon>
        <taxon>ecological metagenomes</taxon>
    </lineage>
</organism>
<comment type="caution">
    <text evidence="1">The sequence shown here is derived from an EMBL/GenBank/DDBJ whole genome shotgun (WGS) entry which is preliminary data.</text>
</comment>
<sequence>MTKYEASKRVLALLDMDADEIIDGIYQLAADLKRDDDEEEDDE</sequence>
<dbReference type="AlphaFoldDB" id="A0A644WAQ2"/>
<evidence type="ECO:0000313" key="1">
    <source>
        <dbReference type="EMBL" id="MPM00587.1"/>
    </source>
</evidence>
<name>A0A644WAQ2_9ZZZZ</name>
<proteinExistence type="predicted"/>